<keyword evidence="5" id="KW-0418">Kinase</keyword>
<dbReference type="InterPro" id="IPR011009">
    <property type="entry name" value="Kinase-like_dom_sf"/>
</dbReference>
<dbReference type="PANTHER" id="PTHR11909">
    <property type="entry name" value="CASEIN KINASE-RELATED"/>
    <property type="match status" value="1"/>
</dbReference>
<dbReference type="InterPro" id="IPR017441">
    <property type="entry name" value="Protein_kinase_ATP_BS"/>
</dbReference>
<feature type="domain" description="Protein kinase" evidence="9">
    <location>
        <begin position="58"/>
        <end position="326"/>
    </location>
</feature>
<evidence type="ECO:0000256" key="4">
    <source>
        <dbReference type="ARBA" id="ARBA00022741"/>
    </source>
</evidence>
<evidence type="ECO:0000256" key="6">
    <source>
        <dbReference type="ARBA" id="ARBA00022840"/>
    </source>
</evidence>
<dbReference type="Gene3D" id="1.10.510.10">
    <property type="entry name" value="Transferase(Phosphotransferase) domain 1"/>
    <property type="match status" value="1"/>
</dbReference>
<keyword evidence="4 7" id="KW-0547">Nucleotide-binding</keyword>
<evidence type="ECO:0000256" key="8">
    <source>
        <dbReference type="SAM" id="MobiDB-lite"/>
    </source>
</evidence>
<reference evidence="10 11" key="1">
    <citation type="submission" date="2023-10" db="EMBL/GenBank/DDBJ databases">
        <authorList>
            <person name="Maclean D."/>
            <person name="Macfadyen A."/>
        </authorList>
    </citation>
    <scope>NUCLEOTIDE SEQUENCE [LARGE SCALE GENOMIC DNA]</scope>
</reference>
<keyword evidence="6 7" id="KW-0067">ATP-binding</keyword>
<accession>A0AAV1HY88</accession>
<comment type="similarity">
    <text evidence="1">Belongs to the protein kinase superfamily. CK1 Ser/Thr protein kinase family. Casein kinase I subfamily.</text>
</comment>
<dbReference type="GO" id="GO:0005524">
    <property type="term" value="F:ATP binding"/>
    <property type="evidence" value="ECO:0007669"/>
    <property type="project" value="UniProtKB-UniRule"/>
</dbReference>
<dbReference type="GO" id="GO:0004674">
    <property type="term" value="F:protein serine/threonine kinase activity"/>
    <property type="evidence" value="ECO:0007669"/>
    <property type="project" value="UniProtKB-EC"/>
</dbReference>
<feature type="binding site" evidence="7">
    <location>
        <position position="95"/>
    </location>
    <ligand>
        <name>ATP</name>
        <dbReference type="ChEBI" id="CHEBI:30616"/>
    </ligand>
</feature>
<dbReference type="InterPro" id="IPR055900">
    <property type="entry name" value="DUF7477"/>
</dbReference>
<evidence type="ECO:0000313" key="11">
    <source>
        <dbReference type="Proteomes" id="UP001314263"/>
    </source>
</evidence>
<dbReference type="Proteomes" id="UP001314263">
    <property type="component" value="Unassembled WGS sequence"/>
</dbReference>
<gene>
    <name evidence="10" type="ORF">CVIRNUC_002242</name>
</gene>
<dbReference type="PROSITE" id="PS50011">
    <property type="entry name" value="PROTEIN_KINASE_DOM"/>
    <property type="match status" value="1"/>
</dbReference>
<name>A0AAV1HY88_9CHLO</name>
<feature type="region of interest" description="Disordered" evidence="8">
    <location>
        <begin position="348"/>
        <end position="374"/>
    </location>
</feature>
<dbReference type="EC" id="2.7.11.1" evidence="2"/>
<feature type="compositionally biased region" description="Acidic residues" evidence="8">
    <location>
        <begin position="16"/>
        <end position="35"/>
    </location>
</feature>
<dbReference type="InterPro" id="IPR000719">
    <property type="entry name" value="Prot_kinase_dom"/>
</dbReference>
<keyword evidence="11" id="KW-1185">Reference proteome</keyword>
<dbReference type="InterPro" id="IPR008271">
    <property type="entry name" value="Ser/Thr_kinase_AS"/>
</dbReference>
<evidence type="ECO:0000259" key="9">
    <source>
        <dbReference type="PROSITE" id="PS50011"/>
    </source>
</evidence>
<dbReference type="SMART" id="SM00220">
    <property type="entry name" value="S_TKc"/>
    <property type="match status" value="1"/>
</dbReference>
<evidence type="ECO:0000256" key="5">
    <source>
        <dbReference type="ARBA" id="ARBA00022777"/>
    </source>
</evidence>
<comment type="caution">
    <text evidence="10">The sequence shown here is derived from an EMBL/GenBank/DDBJ whole genome shotgun (WGS) entry which is preliminary data.</text>
</comment>
<dbReference type="PROSITE" id="PS00107">
    <property type="entry name" value="PROTEIN_KINASE_ATP"/>
    <property type="match status" value="1"/>
</dbReference>
<evidence type="ECO:0000313" key="10">
    <source>
        <dbReference type="EMBL" id="CAK0753731.1"/>
    </source>
</evidence>
<sequence>MGTPTNVLANFRDQDQVEYEGEEEEEETTEDEEEEVVEQEVELPPVPAEVHHSSMPIYKVGKRLGKGGFGQVFLAARMKQRKVTPVNKPNQVAIKFEHVSSKGCLTNGKPAEWSVYSAIGSCPGMPKVYARTTQASFHILIMELLGPSLWDLCKEKEPILSVEFVAYIAIEALQILEGLHVKGYVHGDIKPENFLMGHPDSPNAKELYLVDLGLSRRYKAPNGEHFPYRQIPTDFRGTVRYASTHAHLGRSASRRDDMESLAYTLIFLLRGRLPWQGFEGRDKGFRVCKTKMDHTAKQLCPQSWPSAFRRFLEVSQALRYEEEPYYAACMRLFVPLLGSHVPREITGADASPVPAKITGKKRDRASSEESSDDELVAPELLDPLAGVQQRKKARLGFRGCQWIAVFGERNPMKQRYHYNVSVDRLEAHVQKGWDQDLCISSATSNQNLWALVMDEATGYSQQAYTVSREFLPRSWCMAQWSAGYYITAVAGADNGRCLAVVSKGTRWQQQSYKVDDKFPYDWVKRKWAEKFAVTSIATTMKGGKPQWAVIMSRGSKYTKQVIEVDFQYPSEGIHYHWDRGFRISCVGASRDQTVVVLSMERGPGREDVTQETLRTSDFPHVKEKWGKDLYLESMAFGRTTT</sequence>
<dbReference type="PROSITE" id="PS00108">
    <property type="entry name" value="PROTEIN_KINASE_ST"/>
    <property type="match status" value="1"/>
</dbReference>
<feature type="region of interest" description="Disordered" evidence="8">
    <location>
        <begin position="1"/>
        <end position="35"/>
    </location>
</feature>
<evidence type="ECO:0000256" key="2">
    <source>
        <dbReference type="ARBA" id="ARBA00012513"/>
    </source>
</evidence>
<proteinExistence type="inferred from homology"/>
<dbReference type="InterPro" id="IPR050235">
    <property type="entry name" value="CK1_Ser-Thr_kinase"/>
</dbReference>
<evidence type="ECO:0000256" key="7">
    <source>
        <dbReference type="PROSITE-ProRule" id="PRU10141"/>
    </source>
</evidence>
<dbReference type="Pfam" id="PF00069">
    <property type="entry name" value="Pkinase"/>
    <property type="match status" value="1"/>
</dbReference>
<evidence type="ECO:0000256" key="1">
    <source>
        <dbReference type="ARBA" id="ARBA00005926"/>
    </source>
</evidence>
<dbReference type="EMBL" id="CAUYUE010000003">
    <property type="protein sequence ID" value="CAK0753731.1"/>
    <property type="molecule type" value="Genomic_DNA"/>
</dbReference>
<keyword evidence="3" id="KW-0808">Transferase</keyword>
<evidence type="ECO:0000256" key="3">
    <source>
        <dbReference type="ARBA" id="ARBA00022679"/>
    </source>
</evidence>
<protein>
    <recommendedName>
        <fullName evidence="2">non-specific serine/threonine protein kinase</fullName>
        <ecNumber evidence="2">2.7.11.1</ecNumber>
    </recommendedName>
</protein>
<organism evidence="10 11">
    <name type="scientific">Coccomyxa viridis</name>
    <dbReference type="NCBI Taxonomy" id="1274662"/>
    <lineage>
        <taxon>Eukaryota</taxon>
        <taxon>Viridiplantae</taxon>
        <taxon>Chlorophyta</taxon>
        <taxon>core chlorophytes</taxon>
        <taxon>Trebouxiophyceae</taxon>
        <taxon>Trebouxiophyceae incertae sedis</taxon>
        <taxon>Coccomyxaceae</taxon>
        <taxon>Coccomyxa</taxon>
    </lineage>
</organism>
<dbReference type="Pfam" id="PF24289">
    <property type="entry name" value="DUF7477"/>
    <property type="match status" value="1"/>
</dbReference>
<dbReference type="AlphaFoldDB" id="A0AAV1HY88"/>
<dbReference type="SUPFAM" id="SSF56112">
    <property type="entry name" value="Protein kinase-like (PK-like)"/>
    <property type="match status" value="1"/>
</dbReference>
<dbReference type="CDD" id="cd14016">
    <property type="entry name" value="STKc_CK1"/>
    <property type="match status" value="1"/>
</dbReference>